<protein>
    <recommendedName>
        <fullName evidence="4">DUF1223 domain-containing protein</fullName>
    </recommendedName>
</protein>
<accession>A0ABU0JP11</accession>
<dbReference type="RefSeq" id="WP_307286545.1">
    <property type="nucleotide sequence ID" value="NZ_JAUSVX010000035.1"/>
</dbReference>
<dbReference type="SUPFAM" id="SSF52833">
    <property type="entry name" value="Thioredoxin-like"/>
    <property type="match status" value="1"/>
</dbReference>
<name>A0ABU0JP11_9HYPH</name>
<dbReference type="EMBL" id="JAUSVX010000035">
    <property type="protein sequence ID" value="MDQ0475380.1"/>
    <property type="molecule type" value="Genomic_DNA"/>
</dbReference>
<dbReference type="InterPro" id="IPR010634">
    <property type="entry name" value="DUF1223"/>
</dbReference>
<dbReference type="PANTHER" id="PTHR36057">
    <property type="match status" value="1"/>
</dbReference>
<sequence length="240" mass="25387">MRRLAVSLVFIAAAGVAVAQPRAVVELFTSQGCSSCPPADRLVTELARDPSLLALSLPVDYWDYLGWKDTLARHDFSMRQHAYAEGRGDRDIYTPQVVVNGLVHGVGSDRALVEKAIVDTAKGQLLPVPVSIVAGPNNEYHISVGAGSGSGEVLVAPLETSARVIIERGENSGTTATYTNVVRAMRKVADYSGAPMTLTLARSAVTTPNADAFAVLVQKTEKGCPNAILGAALERSVAMR</sequence>
<evidence type="ECO:0000313" key="2">
    <source>
        <dbReference type="EMBL" id="MDQ0475380.1"/>
    </source>
</evidence>
<feature type="chain" id="PRO_5045645532" description="DUF1223 domain-containing protein" evidence="1">
    <location>
        <begin position="20"/>
        <end position="240"/>
    </location>
</feature>
<evidence type="ECO:0000256" key="1">
    <source>
        <dbReference type="SAM" id="SignalP"/>
    </source>
</evidence>
<comment type="caution">
    <text evidence="2">The sequence shown here is derived from an EMBL/GenBank/DDBJ whole genome shotgun (WGS) entry which is preliminary data.</text>
</comment>
<keyword evidence="1" id="KW-0732">Signal</keyword>
<gene>
    <name evidence="2" type="ORF">QO011_008423</name>
</gene>
<dbReference type="Proteomes" id="UP001242480">
    <property type="component" value="Unassembled WGS sequence"/>
</dbReference>
<evidence type="ECO:0000313" key="3">
    <source>
        <dbReference type="Proteomes" id="UP001242480"/>
    </source>
</evidence>
<feature type="signal peptide" evidence="1">
    <location>
        <begin position="1"/>
        <end position="19"/>
    </location>
</feature>
<proteinExistence type="predicted"/>
<dbReference type="InterPro" id="IPR036249">
    <property type="entry name" value="Thioredoxin-like_sf"/>
</dbReference>
<keyword evidence="3" id="KW-1185">Reference proteome</keyword>
<evidence type="ECO:0008006" key="4">
    <source>
        <dbReference type="Google" id="ProtNLM"/>
    </source>
</evidence>
<organism evidence="2 3">
    <name type="scientific">Labrys wisconsinensis</name>
    <dbReference type="NCBI Taxonomy" id="425677"/>
    <lineage>
        <taxon>Bacteria</taxon>
        <taxon>Pseudomonadati</taxon>
        <taxon>Pseudomonadota</taxon>
        <taxon>Alphaproteobacteria</taxon>
        <taxon>Hyphomicrobiales</taxon>
        <taxon>Xanthobacteraceae</taxon>
        <taxon>Labrys</taxon>
    </lineage>
</organism>
<dbReference type="PANTHER" id="PTHR36057:SF1">
    <property type="entry name" value="LIPOPROTEIN LIPID ATTACHMENT SITE-LIKE PROTEIN, PUTATIVE (DUF1223)-RELATED"/>
    <property type="match status" value="1"/>
</dbReference>
<reference evidence="2 3" key="1">
    <citation type="submission" date="2023-07" db="EMBL/GenBank/DDBJ databases">
        <title>Genomic Encyclopedia of Type Strains, Phase IV (KMG-IV): sequencing the most valuable type-strain genomes for metagenomic binning, comparative biology and taxonomic classification.</title>
        <authorList>
            <person name="Goeker M."/>
        </authorList>
    </citation>
    <scope>NUCLEOTIDE SEQUENCE [LARGE SCALE GENOMIC DNA]</scope>
    <source>
        <strain evidence="2 3">DSM 19619</strain>
    </source>
</reference>
<dbReference type="Pfam" id="PF06764">
    <property type="entry name" value="DUF1223"/>
    <property type="match status" value="1"/>
</dbReference>